<reference evidence="2 3" key="1">
    <citation type="journal article" date="2008" name="Appl. Environ. Microbiol.">
        <title>Genomic insights into Mn(II) oxidation by the marine alphaproteobacterium Aurantimonas sp. strain SI85-9A1.</title>
        <authorList>
            <person name="Dick G.J."/>
            <person name="Podell S."/>
            <person name="Johnson H.A."/>
            <person name="Rivera-Espinoza Y."/>
            <person name="Bernier-Latmani R."/>
            <person name="McCarthy J.K."/>
            <person name="Torpey J.W."/>
            <person name="Clement B.G."/>
            <person name="Gaasterland T."/>
            <person name="Tebo B.M."/>
        </authorList>
    </citation>
    <scope>NUCLEOTIDE SEQUENCE [LARGE SCALE GENOMIC DNA]</scope>
    <source>
        <strain evidence="2 3">SI85-9A1</strain>
    </source>
</reference>
<comment type="caution">
    <text evidence="2">The sequence shown here is derived from an EMBL/GenBank/DDBJ whole genome shotgun (WGS) entry which is preliminary data.</text>
</comment>
<protein>
    <submittedName>
        <fullName evidence="2">Uncharacterized protein</fullName>
    </submittedName>
</protein>
<keyword evidence="3" id="KW-1185">Reference proteome</keyword>
<evidence type="ECO:0000313" key="3">
    <source>
        <dbReference type="Proteomes" id="UP000000321"/>
    </source>
</evidence>
<dbReference type="AntiFam" id="ANF00013">
    <property type="entry name" value="tRNA translation"/>
</dbReference>
<dbReference type="Proteomes" id="UP000000321">
    <property type="component" value="Unassembled WGS sequence"/>
</dbReference>
<evidence type="ECO:0000256" key="1">
    <source>
        <dbReference type="SAM" id="MobiDB-lite"/>
    </source>
</evidence>
<dbReference type="BioCyc" id="AURANTIMONAS:SI859A1_01494-MONOMER"/>
<feature type="region of interest" description="Disordered" evidence="1">
    <location>
        <begin position="1"/>
        <end position="24"/>
    </location>
</feature>
<accession>Q1YII2</accession>
<sequence length="148" mass="16453">MRSVVRIYPGPPSGRHGDATRTWGLSSAGRAPALQAGGRRFDPDRLHQPYGRLHPGERQWFAASNFGSGDCLFSIIIVKKKTDLEGRHFGQLCWSCPAQGLDDLSTKGSGEGFIARHWRQQAFRPMIDVPDRTLSGSVSRSWSFVDRV</sequence>
<dbReference type="AlphaFoldDB" id="Q1YII2"/>
<name>Q1YII2_AURMS</name>
<evidence type="ECO:0000313" key="2">
    <source>
        <dbReference type="EMBL" id="EAS50135.1"/>
    </source>
</evidence>
<proteinExistence type="predicted"/>
<dbReference type="HOGENOM" id="CLU_1756793_0_0_5"/>
<gene>
    <name evidence="2" type="ORF">SI859A1_01494</name>
</gene>
<dbReference type="EMBL" id="AAPJ01000003">
    <property type="protein sequence ID" value="EAS50135.1"/>
    <property type="molecule type" value="Genomic_DNA"/>
</dbReference>
<organism evidence="2 3">
    <name type="scientific">Aurantimonas manganoxydans (strain ATCC BAA-1229 / DSM 21871 / SI85-9A1)</name>
    <dbReference type="NCBI Taxonomy" id="287752"/>
    <lineage>
        <taxon>Bacteria</taxon>
        <taxon>Pseudomonadati</taxon>
        <taxon>Pseudomonadota</taxon>
        <taxon>Alphaproteobacteria</taxon>
        <taxon>Hyphomicrobiales</taxon>
        <taxon>Aurantimonadaceae</taxon>
        <taxon>Aurantimonas</taxon>
    </lineage>
</organism>